<evidence type="ECO:0000256" key="6">
    <source>
        <dbReference type="SAM" id="SignalP"/>
    </source>
</evidence>
<comment type="cofactor">
    <cofactor evidence="1">
        <name>FAD</name>
        <dbReference type="ChEBI" id="CHEBI:57692"/>
    </cofactor>
</comment>
<evidence type="ECO:0000256" key="4">
    <source>
        <dbReference type="ARBA" id="ARBA00022827"/>
    </source>
</evidence>
<feature type="domain" description="FAD dependent oxidoreductase" evidence="7">
    <location>
        <begin position="6"/>
        <end position="359"/>
    </location>
</feature>
<evidence type="ECO:0000256" key="2">
    <source>
        <dbReference type="ARBA" id="ARBA00006730"/>
    </source>
</evidence>
<dbReference type="SUPFAM" id="SSF54373">
    <property type="entry name" value="FAD-linked reductases, C-terminal domain"/>
    <property type="match status" value="1"/>
</dbReference>
<accession>A0ABR3IZM3</accession>
<keyword evidence="6" id="KW-0732">Signal</keyword>
<keyword evidence="5" id="KW-0560">Oxidoreductase</keyword>
<reference evidence="9" key="1">
    <citation type="submission" date="2024-06" db="EMBL/GenBank/DDBJ databases">
        <title>Multi-omics analyses provide insights into the biosynthesis of the anticancer antibiotic pleurotin in Hohenbuehelia grisea.</title>
        <authorList>
            <person name="Weaver J.A."/>
            <person name="Alberti F."/>
        </authorList>
    </citation>
    <scope>NUCLEOTIDE SEQUENCE [LARGE SCALE GENOMIC DNA]</scope>
    <source>
        <strain evidence="9">T-177</strain>
    </source>
</reference>
<dbReference type="Proteomes" id="UP001556367">
    <property type="component" value="Unassembled WGS sequence"/>
</dbReference>
<sequence>MSRKHIVVLGAGVIGLTTAIKIQETGQYQVTIVAETLPGDAKGPGYASQWAGAVHMSFSRGDSDQQKLDMETFDVMWDLSQSGGLEESCFLRVTKRFLTANGTDDDCALGLTQMPDFRVLEKKELPGDATNGVSFTTLTIDTPIYLHYLHARFLASGGSIVRAKVQHINQILEGGAEVFDISKPLRSVDAVIVCSGLGTRFLGGIEDKDVFPIRGQTVLLRAPWIRHSLAFDVVGPDPSLCRYFIPRRSGNVIIGGTMGVDDWFPRARPETTQYILKEALILCPELAGTDLPPGHIPSVEDLYPNIIEEGCGLRPGRKGGIRFGFDLFPVNDARKTVPVVYNYGHGGYGFQSSWGCASVVLRNLTQVFHHA</sequence>
<gene>
    <name evidence="8" type="ORF">HGRIS_008957</name>
</gene>
<dbReference type="Pfam" id="PF01266">
    <property type="entry name" value="DAO"/>
    <property type="match status" value="1"/>
</dbReference>
<evidence type="ECO:0000313" key="9">
    <source>
        <dbReference type="Proteomes" id="UP001556367"/>
    </source>
</evidence>
<keyword evidence="4" id="KW-0274">FAD</keyword>
<dbReference type="EMBL" id="JASNQZ010000012">
    <property type="protein sequence ID" value="KAL0948832.1"/>
    <property type="molecule type" value="Genomic_DNA"/>
</dbReference>
<organism evidence="8 9">
    <name type="scientific">Hohenbuehelia grisea</name>
    <dbReference type="NCBI Taxonomy" id="104357"/>
    <lineage>
        <taxon>Eukaryota</taxon>
        <taxon>Fungi</taxon>
        <taxon>Dikarya</taxon>
        <taxon>Basidiomycota</taxon>
        <taxon>Agaricomycotina</taxon>
        <taxon>Agaricomycetes</taxon>
        <taxon>Agaricomycetidae</taxon>
        <taxon>Agaricales</taxon>
        <taxon>Pleurotineae</taxon>
        <taxon>Pleurotaceae</taxon>
        <taxon>Hohenbuehelia</taxon>
    </lineage>
</organism>
<evidence type="ECO:0000256" key="5">
    <source>
        <dbReference type="ARBA" id="ARBA00023002"/>
    </source>
</evidence>
<dbReference type="PIRSF" id="PIRSF000189">
    <property type="entry name" value="D-aa_oxidase"/>
    <property type="match status" value="1"/>
</dbReference>
<evidence type="ECO:0000256" key="1">
    <source>
        <dbReference type="ARBA" id="ARBA00001974"/>
    </source>
</evidence>
<feature type="signal peptide" evidence="6">
    <location>
        <begin position="1"/>
        <end position="19"/>
    </location>
</feature>
<protein>
    <recommendedName>
        <fullName evidence="7">FAD dependent oxidoreductase domain-containing protein</fullName>
    </recommendedName>
</protein>
<evidence type="ECO:0000313" key="8">
    <source>
        <dbReference type="EMBL" id="KAL0948832.1"/>
    </source>
</evidence>
<dbReference type="InterPro" id="IPR006076">
    <property type="entry name" value="FAD-dep_OxRdtase"/>
</dbReference>
<dbReference type="SUPFAM" id="SSF51971">
    <property type="entry name" value="Nucleotide-binding domain"/>
    <property type="match status" value="1"/>
</dbReference>
<dbReference type="InterPro" id="IPR023209">
    <property type="entry name" value="DAO"/>
</dbReference>
<evidence type="ECO:0000259" key="7">
    <source>
        <dbReference type="Pfam" id="PF01266"/>
    </source>
</evidence>
<feature type="chain" id="PRO_5046539927" description="FAD dependent oxidoreductase domain-containing protein" evidence="6">
    <location>
        <begin position="20"/>
        <end position="371"/>
    </location>
</feature>
<dbReference type="Gene3D" id="3.40.50.720">
    <property type="entry name" value="NAD(P)-binding Rossmann-like Domain"/>
    <property type="match status" value="1"/>
</dbReference>
<dbReference type="Gene3D" id="3.30.9.10">
    <property type="entry name" value="D-Amino Acid Oxidase, subunit A, domain 2"/>
    <property type="match status" value="1"/>
</dbReference>
<dbReference type="PANTHER" id="PTHR11530">
    <property type="entry name" value="D-AMINO ACID OXIDASE"/>
    <property type="match status" value="1"/>
</dbReference>
<dbReference type="PANTHER" id="PTHR11530:SF11">
    <property type="entry name" value="D-ASPARTATE OXIDASE"/>
    <property type="match status" value="1"/>
</dbReference>
<proteinExistence type="inferred from homology"/>
<comment type="similarity">
    <text evidence="2">Belongs to the DAMOX/DASOX family.</text>
</comment>
<comment type="caution">
    <text evidence="8">The sequence shown here is derived from an EMBL/GenBank/DDBJ whole genome shotgun (WGS) entry which is preliminary data.</text>
</comment>
<name>A0ABR3IZM3_9AGAR</name>
<keyword evidence="9" id="KW-1185">Reference proteome</keyword>
<evidence type="ECO:0000256" key="3">
    <source>
        <dbReference type="ARBA" id="ARBA00022630"/>
    </source>
</evidence>
<keyword evidence="3" id="KW-0285">Flavoprotein</keyword>